<feature type="region of interest" description="Disordered" evidence="1">
    <location>
        <begin position="348"/>
        <end position="402"/>
    </location>
</feature>
<evidence type="ECO:0000256" key="1">
    <source>
        <dbReference type="SAM" id="MobiDB-lite"/>
    </source>
</evidence>
<evidence type="ECO:0000313" key="2">
    <source>
        <dbReference type="EMBL" id="PAD75704.1"/>
    </source>
</evidence>
<gene>
    <name evidence="2" type="ORF">CHH67_13745</name>
</gene>
<protein>
    <submittedName>
        <fullName evidence="2">Uncharacterized protein</fullName>
    </submittedName>
</protein>
<feature type="region of interest" description="Disordered" evidence="1">
    <location>
        <begin position="198"/>
        <end position="241"/>
    </location>
</feature>
<evidence type="ECO:0000313" key="3">
    <source>
        <dbReference type="Proteomes" id="UP000215596"/>
    </source>
</evidence>
<dbReference type="RefSeq" id="WP_095265770.1">
    <property type="nucleotide sequence ID" value="NZ_NPBY01000044.1"/>
</dbReference>
<sequence length="663" mass="66316">MNIGSLIRGLLGEQKPGDAKTLELKPGQVVRGVVMNVTENGQEAVVQIQGVQVKAKLETPLRAGETALLQVQPPGESATAVLKPLSQSQALPLSPSSMAEVLEYAGLPDTKENREMIRAMQLAGVPLTRENISQFQGMMGARPPQVPAAEWLESAAIAFHRGLPITPESVRGLHQAVFGPPLHQLLQSLEQQLIAALTGQSSPGSPGEAAGASRTAQAAPGPGAAADAAPQPQGAAAGQAGAAQAAGGGQQAVLVKLQGLLHQLRTELAQQPWNGQQLAQGSAAAAQGQAAGLPTGPTAASAPPAAAAPQGGEGAAGPSPQQPPVRGSDEPWVGRLLKLLGAEHEQQALRGAAGSSPAGDAARAAGSAAQPGQHAQALPGGGPAAGGSAQGAAGAAGAGAANAPAPAAAGQAAASVAAAGGQAAQPAAAAAGQAPGQPGGSAGPGAGAAAAVPQAAAPAGAAQGAPNLPGAVAPQAGSIAAQQDTIKGLLLQLVSANDTPPALKEAAQQLVQHLTGQQLLLNTDRTAPFAQVTMFIPLHGADGQQTASIHIQSRRGPKGELDSTNCRLLFDLDMKALGLTLIDVQIVDRIVSVNIRNDQEWASELFEQRREDLATGVESVGYQLLSLKVEPLPEAQDMASELPSRGTASEYTPQSYKGVDMRI</sequence>
<accession>A0A268ERG4</accession>
<reference evidence="2 3" key="1">
    <citation type="submission" date="2017-07" db="EMBL/GenBank/DDBJ databases">
        <title>Isolation and whole genome analysis of endospore-forming bacteria from heroin.</title>
        <authorList>
            <person name="Kalinowski J."/>
            <person name="Ahrens B."/>
            <person name="Al-Dilaimi A."/>
            <person name="Winkler A."/>
            <person name="Wibberg D."/>
            <person name="Schleenbecker U."/>
            <person name="Ruckert C."/>
            <person name="Wolfel R."/>
            <person name="Grass G."/>
        </authorList>
    </citation>
    <scope>NUCLEOTIDE SEQUENCE [LARGE SCALE GENOMIC DNA]</scope>
    <source>
        <strain evidence="2 3">7537-G1</strain>
    </source>
</reference>
<comment type="caution">
    <text evidence="2">The sequence shown here is derived from an EMBL/GenBank/DDBJ whole genome shotgun (WGS) entry which is preliminary data.</text>
</comment>
<feature type="compositionally biased region" description="Polar residues" evidence="1">
    <location>
        <begin position="646"/>
        <end position="655"/>
    </location>
</feature>
<dbReference type="OrthoDB" id="2351076at2"/>
<feature type="compositionally biased region" description="Gly residues" evidence="1">
    <location>
        <begin position="379"/>
        <end position="397"/>
    </location>
</feature>
<feature type="compositionally biased region" description="Low complexity" evidence="1">
    <location>
        <begin position="216"/>
        <end position="241"/>
    </location>
</feature>
<feature type="compositionally biased region" description="Gly residues" evidence="1">
    <location>
        <begin position="437"/>
        <end position="446"/>
    </location>
</feature>
<feature type="region of interest" description="Disordered" evidence="1">
    <location>
        <begin position="429"/>
        <end position="448"/>
    </location>
</feature>
<proteinExistence type="predicted"/>
<dbReference type="EMBL" id="NPBY01000044">
    <property type="protein sequence ID" value="PAD75704.1"/>
    <property type="molecule type" value="Genomic_DNA"/>
</dbReference>
<feature type="compositionally biased region" description="Low complexity" evidence="1">
    <location>
        <begin position="350"/>
        <end position="378"/>
    </location>
</feature>
<feature type="compositionally biased region" description="Low complexity" evidence="1">
    <location>
        <begin position="288"/>
        <end position="310"/>
    </location>
</feature>
<feature type="region of interest" description="Disordered" evidence="1">
    <location>
        <begin position="288"/>
        <end position="330"/>
    </location>
</feature>
<dbReference type="AlphaFoldDB" id="A0A268ERG4"/>
<dbReference type="Proteomes" id="UP000215596">
    <property type="component" value="Unassembled WGS sequence"/>
</dbReference>
<organism evidence="2 3">
    <name type="scientific">Paenibacillus campinasensis</name>
    <dbReference type="NCBI Taxonomy" id="66347"/>
    <lineage>
        <taxon>Bacteria</taxon>
        <taxon>Bacillati</taxon>
        <taxon>Bacillota</taxon>
        <taxon>Bacilli</taxon>
        <taxon>Bacillales</taxon>
        <taxon>Paenibacillaceae</taxon>
        <taxon>Paenibacillus</taxon>
    </lineage>
</organism>
<feature type="region of interest" description="Disordered" evidence="1">
    <location>
        <begin position="640"/>
        <end position="663"/>
    </location>
</feature>
<name>A0A268ERG4_9BACL</name>